<gene>
    <name evidence="1" type="ORF">K469DRAFT_344345</name>
</gene>
<protein>
    <submittedName>
        <fullName evidence="1">Uncharacterized protein</fullName>
    </submittedName>
</protein>
<sequence length="173" mass="19603">MRLWASSSLWSVRCILNGPTGKRRGLLLACNIRVGRWPRGWSGDHTRGRVGFSLLCGGENRCRSRSLASVGVGGGRRGFHWQAAGFQVQGQKEPAHYLILVKVRGSGTRYPRLGIATVLVSSTSISFEIAFWAVRIQCFWRGTQDRIKVYRTSCTFSCFYTVHQCREWRCNWA</sequence>
<evidence type="ECO:0000313" key="1">
    <source>
        <dbReference type="EMBL" id="KAF2191871.1"/>
    </source>
</evidence>
<evidence type="ECO:0000313" key="2">
    <source>
        <dbReference type="Proteomes" id="UP000800200"/>
    </source>
</evidence>
<reference evidence="1" key="1">
    <citation type="journal article" date="2020" name="Stud. Mycol.">
        <title>101 Dothideomycetes genomes: a test case for predicting lifestyles and emergence of pathogens.</title>
        <authorList>
            <person name="Haridas S."/>
            <person name="Albert R."/>
            <person name="Binder M."/>
            <person name="Bloem J."/>
            <person name="Labutti K."/>
            <person name="Salamov A."/>
            <person name="Andreopoulos B."/>
            <person name="Baker S."/>
            <person name="Barry K."/>
            <person name="Bills G."/>
            <person name="Bluhm B."/>
            <person name="Cannon C."/>
            <person name="Castanera R."/>
            <person name="Culley D."/>
            <person name="Daum C."/>
            <person name="Ezra D."/>
            <person name="Gonzalez J."/>
            <person name="Henrissat B."/>
            <person name="Kuo A."/>
            <person name="Liang C."/>
            <person name="Lipzen A."/>
            <person name="Lutzoni F."/>
            <person name="Magnuson J."/>
            <person name="Mondo S."/>
            <person name="Nolan M."/>
            <person name="Ohm R."/>
            <person name="Pangilinan J."/>
            <person name="Park H.-J."/>
            <person name="Ramirez L."/>
            <person name="Alfaro M."/>
            <person name="Sun H."/>
            <person name="Tritt A."/>
            <person name="Yoshinaga Y."/>
            <person name="Zwiers L.-H."/>
            <person name="Turgeon B."/>
            <person name="Goodwin S."/>
            <person name="Spatafora J."/>
            <person name="Crous P."/>
            <person name="Grigoriev I."/>
        </authorList>
    </citation>
    <scope>NUCLEOTIDE SEQUENCE</scope>
    <source>
        <strain evidence="1">CBS 207.26</strain>
    </source>
</reference>
<keyword evidence="2" id="KW-1185">Reference proteome</keyword>
<dbReference type="AlphaFoldDB" id="A0A6A6EKN2"/>
<name>A0A6A6EKN2_9PEZI</name>
<accession>A0A6A6EKN2</accession>
<dbReference type="EMBL" id="ML994616">
    <property type="protein sequence ID" value="KAF2191871.1"/>
    <property type="molecule type" value="Genomic_DNA"/>
</dbReference>
<proteinExistence type="predicted"/>
<dbReference type="Proteomes" id="UP000800200">
    <property type="component" value="Unassembled WGS sequence"/>
</dbReference>
<organism evidence="1 2">
    <name type="scientific">Zopfia rhizophila CBS 207.26</name>
    <dbReference type="NCBI Taxonomy" id="1314779"/>
    <lineage>
        <taxon>Eukaryota</taxon>
        <taxon>Fungi</taxon>
        <taxon>Dikarya</taxon>
        <taxon>Ascomycota</taxon>
        <taxon>Pezizomycotina</taxon>
        <taxon>Dothideomycetes</taxon>
        <taxon>Dothideomycetes incertae sedis</taxon>
        <taxon>Zopfiaceae</taxon>
        <taxon>Zopfia</taxon>
    </lineage>
</organism>